<gene>
    <name evidence="2" type="primary">thiL</name>
    <name evidence="5" type="ordered locus">Daes_1769</name>
</gene>
<dbReference type="GO" id="GO:0009228">
    <property type="term" value="P:thiamine biosynthetic process"/>
    <property type="evidence" value="ECO:0007669"/>
    <property type="project" value="UniProtKB-KW"/>
</dbReference>
<comment type="caution">
    <text evidence="2">Lacks conserved residue(s) required for the propagation of feature annotation.</text>
</comment>
<evidence type="ECO:0000256" key="1">
    <source>
        <dbReference type="ARBA" id="ARBA00022977"/>
    </source>
</evidence>
<dbReference type="SUPFAM" id="SSF55326">
    <property type="entry name" value="PurM N-terminal domain-like"/>
    <property type="match status" value="1"/>
</dbReference>
<dbReference type="HAMAP" id="MF_02128">
    <property type="entry name" value="TMP_kinase"/>
    <property type="match status" value="1"/>
</dbReference>
<feature type="binding site" evidence="2">
    <location>
        <position position="44"/>
    </location>
    <ligand>
        <name>Mg(2+)</name>
        <dbReference type="ChEBI" id="CHEBI:18420"/>
        <label>2</label>
    </ligand>
</feature>
<reference evidence="5 6" key="2">
    <citation type="journal article" date="2014" name="Genome Announc.">
        <title>Complete Genome Sequence of the Subsurface, Mesophilic Sulfate-Reducing Bacterium Desulfovibrio aespoeensis Aspo-2.</title>
        <authorList>
            <person name="Pedersen K."/>
            <person name="Bengtsson A."/>
            <person name="Edlund J."/>
            <person name="Rabe L."/>
            <person name="Hazen T."/>
            <person name="Chakraborty R."/>
            <person name="Goodwin L."/>
            <person name="Shapiro N."/>
        </authorList>
    </citation>
    <scope>NUCLEOTIDE SEQUENCE [LARGE SCALE GENOMIC DNA]</scope>
    <source>
        <strain evidence="6">ATCC 700646 / DSM 10631 / Aspo-2</strain>
    </source>
</reference>
<proteinExistence type="inferred from homology"/>
<feature type="binding site" evidence="2">
    <location>
        <position position="121"/>
    </location>
    <ligand>
        <name>Mg(2+)</name>
        <dbReference type="ChEBI" id="CHEBI:18420"/>
        <label>1</label>
    </ligand>
</feature>
<dbReference type="HOGENOM" id="CLU_046964_1_1_7"/>
<keyword evidence="2 5" id="KW-0808">Transferase</keyword>
<feature type="binding site" evidence="2">
    <location>
        <position position="73"/>
    </location>
    <ligand>
        <name>Mg(2+)</name>
        <dbReference type="ChEBI" id="CHEBI:18420"/>
        <label>4</label>
    </ligand>
</feature>
<dbReference type="InterPro" id="IPR016188">
    <property type="entry name" value="PurM-like_N"/>
</dbReference>
<dbReference type="Pfam" id="PF02769">
    <property type="entry name" value="AIRS_C"/>
    <property type="match status" value="1"/>
</dbReference>
<feature type="binding site" evidence="2">
    <location>
        <position position="213"/>
    </location>
    <ligand>
        <name>Mg(2+)</name>
        <dbReference type="ChEBI" id="CHEBI:18420"/>
        <label>3</label>
    </ligand>
</feature>
<evidence type="ECO:0000259" key="3">
    <source>
        <dbReference type="Pfam" id="PF00586"/>
    </source>
</evidence>
<dbReference type="PIRSF" id="PIRSF005303">
    <property type="entry name" value="Thiam_monoph_kin"/>
    <property type="match status" value="1"/>
</dbReference>
<feature type="binding site" evidence="2">
    <location>
        <position position="73"/>
    </location>
    <ligand>
        <name>Mg(2+)</name>
        <dbReference type="ChEBI" id="CHEBI:18420"/>
        <label>3</label>
    </ligand>
</feature>
<keyword evidence="2" id="KW-0460">Magnesium</keyword>
<comment type="pathway">
    <text evidence="2">Cofactor biosynthesis; thiamine diphosphate biosynthesis; thiamine diphosphate from thiamine phosphate: step 1/1.</text>
</comment>
<dbReference type="PANTHER" id="PTHR30270">
    <property type="entry name" value="THIAMINE-MONOPHOSPHATE KINASE"/>
    <property type="match status" value="1"/>
</dbReference>
<comment type="catalytic activity">
    <reaction evidence="2">
        <text>thiamine phosphate + ATP = thiamine diphosphate + ADP</text>
        <dbReference type="Rhea" id="RHEA:15913"/>
        <dbReference type="ChEBI" id="CHEBI:30616"/>
        <dbReference type="ChEBI" id="CHEBI:37575"/>
        <dbReference type="ChEBI" id="CHEBI:58937"/>
        <dbReference type="ChEBI" id="CHEBI:456216"/>
        <dbReference type="EC" id="2.7.4.16"/>
    </reaction>
</comment>
<dbReference type="STRING" id="643562.Daes_1769"/>
<dbReference type="Gene3D" id="3.90.650.10">
    <property type="entry name" value="PurM-like C-terminal domain"/>
    <property type="match status" value="1"/>
</dbReference>
<dbReference type="SUPFAM" id="SSF56042">
    <property type="entry name" value="PurM C-terminal domain-like"/>
    <property type="match status" value="1"/>
</dbReference>
<evidence type="ECO:0000313" key="6">
    <source>
        <dbReference type="Proteomes" id="UP000002191"/>
    </source>
</evidence>
<name>E6VYL8_PSEA9</name>
<accession>E6VYL8</accession>
<feature type="binding site" evidence="2">
    <location>
        <begin position="120"/>
        <end position="121"/>
    </location>
    <ligand>
        <name>ATP</name>
        <dbReference type="ChEBI" id="CHEBI:30616"/>
    </ligand>
</feature>
<dbReference type="Proteomes" id="UP000002191">
    <property type="component" value="Chromosome"/>
</dbReference>
<dbReference type="InterPro" id="IPR036676">
    <property type="entry name" value="PurM-like_C_sf"/>
</dbReference>
<feature type="domain" description="PurM-like C-terminal" evidence="4">
    <location>
        <begin position="152"/>
        <end position="298"/>
    </location>
</feature>
<dbReference type="UniPathway" id="UPA00060">
    <property type="reaction ID" value="UER00142"/>
</dbReference>
<keyword evidence="6" id="KW-1185">Reference proteome</keyword>
<feature type="binding site" evidence="2">
    <location>
        <position position="216"/>
    </location>
    <ligand>
        <name>Mg(2+)</name>
        <dbReference type="ChEBI" id="CHEBI:18420"/>
        <label>5</label>
    </ligand>
</feature>
<feature type="binding site" evidence="2">
    <location>
        <position position="265"/>
    </location>
    <ligand>
        <name>substrate</name>
    </ligand>
</feature>
<evidence type="ECO:0000256" key="2">
    <source>
        <dbReference type="HAMAP-Rule" id="MF_02128"/>
    </source>
</evidence>
<dbReference type="RefSeq" id="WP_013514697.1">
    <property type="nucleotide sequence ID" value="NC_014844.1"/>
</dbReference>
<feature type="domain" description="PurM-like N-terminal" evidence="3">
    <location>
        <begin position="27"/>
        <end position="138"/>
    </location>
</feature>
<dbReference type="KEGG" id="das:Daes_1769"/>
<dbReference type="AlphaFoldDB" id="E6VYL8"/>
<reference evidence="6" key="1">
    <citation type="submission" date="2010-12" db="EMBL/GenBank/DDBJ databases">
        <title>Complete sequence of Desulfovibrio aespoeensis Aspo-2.</title>
        <authorList>
            <consortium name="US DOE Joint Genome Institute"/>
            <person name="Lucas S."/>
            <person name="Copeland A."/>
            <person name="Lapidus A."/>
            <person name="Cheng J.-F."/>
            <person name="Goodwin L."/>
            <person name="Pitluck S."/>
            <person name="Chertkov O."/>
            <person name="Misra M."/>
            <person name="Detter J.C."/>
            <person name="Han C."/>
            <person name="Tapia R."/>
            <person name="Land M."/>
            <person name="Hauser L."/>
            <person name="Kyrpides N."/>
            <person name="Ivanova N."/>
            <person name="Ovchinnikova G."/>
            <person name="Pedersen K."/>
            <person name="Jagevall S."/>
            <person name="Hazen T."/>
            <person name="Woyke T."/>
        </authorList>
    </citation>
    <scope>NUCLEOTIDE SEQUENCE [LARGE SCALE GENOMIC DNA]</scope>
    <source>
        <strain evidence="6">ATCC 700646 / DSM 10631 / Aspo-2</strain>
    </source>
</reference>
<protein>
    <recommendedName>
        <fullName evidence="2">Thiamine-monophosphate kinase</fullName>
        <shortName evidence="2">TMP kinase</shortName>
        <shortName evidence="2">Thiamine-phosphate kinase</shortName>
        <ecNumber evidence="2">2.7.4.16</ecNumber>
    </recommendedName>
</protein>
<dbReference type="EC" id="2.7.4.16" evidence="2"/>
<keyword evidence="2" id="KW-0547">Nucleotide-binding</keyword>
<feature type="binding site" evidence="2">
    <location>
        <position position="43"/>
    </location>
    <ligand>
        <name>Mg(2+)</name>
        <dbReference type="ChEBI" id="CHEBI:18420"/>
        <label>1</label>
    </ligand>
</feature>
<feature type="binding site" evidence="2">
    <location>
        <position position="29"/>
    </location>
    <ligand>
        <name>Mg(2+)</name>
        <dbReference type="ChEBI" id="CHEBI:18420"/>
        <label>4</label>
    </ligand>
</feature>
<feature type="binding site" evidence="2">
    <location>
        <position position="147"/>
    </location>
    <ligand>
        <name>ATP</name>
        <dbReference type="ChEBI" id="CHEBI:30616"/>
    </ligand>
</feature>
<dbReference type="InterPro" id="IPR010918">
    <property type="entry name" value="PurM-like_C_dom"/>
</dbReference>
<keyword evidence="2" id="KW-0479">Metal-binding</keyword>
<feature type="binding site" evidence="2">
    <location>
        <position position="311"/>
    </location>
    <ligand>
        <name>substrate</name>
    </ligand>
</feature>
<dbReference type="CDD" id="cd02194">
    <property type="entry name" value="ThiL"/>
    <property type="match status" value="1"/>
</dbReference>
<keyword evidence="2 5" id="KW-0418">Kinase</keyword>
<dbReference type="NCBIfam" id="TIGR01379">
    <property type="entry name" value="thiL"/>
    <property type="match status" value="1"/>
</dbReference>
<feature type="binding site" evidence="2">
    <location>
        <position position="215"/>
    </location>
    <ligand>
        <name>ATP</name>
        <dbReference type="ChEBI" id="CHEBI:30616"/>
    </ligand>
</feature>
<dbReference type="InterPro" id="IPR036921">
    <property type="entry name" value="PurM-like_N_sf"/>
</dbReference>
<keyword evidence="2" id="KW-0067">ATP-binding</keyword>
<feature type="binding site" evidence="2">
    <location>
        <position position="44"/>
    </location>
    <ligand>
        <name>Mg(2+)</name>
        <dbReference type="ChEBI" id="CHEBI:18420"/>
        <label>1</label>
    </ligand>
</feature>
<comment type="miscellaneous">
    <text evidence="2">Reaction mechanism of ThiL seems to utilize a direct, inline transfer of the gamma-phosphate of ATP to TMP rather than a phosphorylated enzyme intermediate.</text>
</comment>
<dbReference type="eggNOG" id="COG0611">
    <property type="taxonomic scope" value="Bacteria"/>
</dbReference>
<dbReference type="EMBL" id="CP002431">
    <property type="protein sequence ID" value="ADU62781.1"/>
    <property type="molecule type" value="Genomic_DNA"/>
</dbReference>
<dbReference type="GO" id="GO:0000287">
    <property type="term" value="F:magnesium ion binding"/>
    <property type="evidence" value="ECO:0007669"/>
    <property type="project" value="UniProtKB-UniRule"/>
</dbReference>
<dbReference type="GO" id="GO:0009229">
    <property type="term" value="P:thiamine diphosphate biosynthetic process"/>
    <property type="evidence" value="ECO:0007669"/>
    <property type="project" value="UniProtKB-UniRule"/>
</dbReference>
<evidence type="ECO:0000313" key="5">
    <source>
        <dbReference type="EMBL" id="ADU62781.1"/>
    </source>
</evidence>
<dbReference type="GO" id="GO:0005524">
    <property type="term" value="F:ATP binding"/>
    <property type="evidence" value="ECO:0007669"/>
    <property type="project" value="UniProtKB-UniRule"/>
</dbReference>
<evidence type="ECO:0000259" key="4">
    <source>
        <dbReference type="Pfam" id="PF02769"/>
    </source>
</evidence>
<sequence length="317" mass="33632">MHSEQHFLDLIGAHFPTGHEFLRLGRGDDCAVLAGGSDICVSSDLFLEDVHFRRGYFTAEDIGYKALAVNISDIAAMGARPFAFTMDLMIPPDLDEDFWNGFFKGMSALARHNDLALAGGDLSRADRLGVSISIFGVGGSKGRFLTRGNCAPGDILFTVGDLGLARAGLMTLEALGEKGREAFPTAVLAHLRPKPKVLIGTLLNAAGIKGLMDVSDGLARDLPRFLGPKVGADLTIPTNVLNGNVIAFALATGADPVELAMLGGEDYALLGVMDEETREKAASVPGFTELGRVTDTPGILVNGKPFTAQGFDHFENR</sequence>
<dbReference type="Pfam" id="PF00586">
    <property type="entry name" value="AIRS"/>
    <property type="match status" value="1"/>
</dbReference>
<feature type="binding site" evidence="2">
    <location>
        <position position="51"/>
    </location>
    <ligand>
        <name>substrate</name>
    </ligand>
</feature>
<dbReference type="InterPro" id="IPR006283">
    <property type="entry name" value="ThiL-like"/>
</dbReference>
<dbReference type="GO" id="GO:0009030">
    <property type="term" value="F:thiamine-phosphate kinase activity"/>
    <property type="evidence" value="ECO:0007669"/>
    <property type="project" value="UniProtKB-UniRule"/>
</dbReference>
<dbReference type="Gene3D" id="3.30.1330.10">
    <property type="entry name" value="PurM-like, N-terminal domain"/>
    <property type="match status" value="1"/>
</dbReference>
<feature type="binding site" evidence="2">
    <location>
        <position position="29"/>
    </location>
    <ligand>
        <name>Mg(2+)</name>
        <dbReference type="ChEBI" id="CHEBI:18420"/>
        <label>3</label>
    </ligand>
</feature>
<organism evidence="5 6">
    <name type="scientific">Pseudodesulfovibrio aespoeensis (strain ATCC 700646 / DSM 10631 / Aspo-2)</name>
    <name type="common">Desulfovibrio aespoeensis</name>
    <dbReference type="NCBI Taxonomy" id="643562"/>
    <lineage>
        <taxon>Bacteria</taxon>
        <taxon>Pseudomonadati</taxon>
        <taxon>Thermodesulfobacteriota</taxon>
        <taxon>Desulfovibrionia</taxon>
        <taxon>Desulfovibrionales</taxon>
        <taxon>Desulfovibrionaceae</taxon>
    </lineage>
</organism>
<dbReference type="PANTHER" id="PTHR30270:SF0">
    <property type="entry name" value="THIAMINE-MONOPHOSPHATE KINASE"/>
    <property type="match status" value="1"/>
</dbReference>
<feature type="binding site" evidence="2">
    <location>
        <position position="42"/>
    </location>
    <ligand>
        <name>Mg(2+)</name>
        <dbReference type="ChEBI" id="CHEBI:18420"/>
        <label>4</label>
    </ligand>
</feature>
<feature type="binding site" evidence="2">
    <location>
        <position position="73"/>
    </location>
    <ligand>
        <name>Mg(2+)</name>
        <dbReference type="ChEBI" id="CHEBI:18420"/>
        <label>2</label>
    </ligand>
</feature>
<comment type="similarity">
    <text evidence="2">Belongs to the thiamine-monophosphate kinase family.</text>
</comment>
<comment type="function">
    <text evidence="2">Catalyzes the ATP-dependent phosphorylation of thiamine-monophosphate (TMP) to form thiamine-pyrophosphate (TPP), the active form of vitamin B1.</text>
</comment>
<keyword evidence="1 2" id="KW-0784">Thiamine biosynthesis</keyword>